<dbReference type="EC" id="5.1.3.2" evidence="5"/>
<feature type="domain" description="NAD-dependent epimerase/dehydratase" evidence="12">
    <location>
        <begin position="3"/>
        <end position="252"/>
    </location>
</feature>
<evidence type="ECO:0000256" key="9">
    <source>
        <dbReference type="ARBA" id="ARBA00023235"/>
    </source>
</evidence>
<keyword evidence="8" id="KW-0119">Carbohydrate metabolism</keyword>
<keyword evidence="8" id="KW-0299">Galactose metabolism</keyword>
<dbReference type="PANTHER" id="PTHR43725">
    <property type="entry name" value="UDP-GLUCOSE 4-EPIMERASE"/>
    <property type="match status" value="1"/>
</dbReference>
<dbReference type="InterPro" id="IPR036291">
    <property type="entry name" value="NAD(P)-bd_dom_sf"/>
</dbReference>
<evidence type="ECO:0000256" key="1">
    <source>
        <dbReference type="ARBA" id="ARBA00000083"/>
    </source>
</evidence>
<dbReference type="EMBL" id="BAABID010000006">
    <property type="protein sequence ID" value="GAA4722920.1"/>
    <property type="molecule type" value="Genomic_DNA"/>
</dbReference>
<protein>
    <recommendedName>
        <fullName evidence="6">UDP-glucose 4-epimerase</fullName>
        <ecNumber evidence="5">5.1.3.2</ecNumber>
    </recommendedName>
    <alternativeName>
        <fullName evidence="11">Galactowaldenase</fullName>
    </alternativeName>
    <alternativeName>
        <fullName evidence="10">UDP-galactose 4-epimerase</fullName>
    </alternativeName>
</protein>
<evidence type="ECO:0000313" key="14">
    <source>
        <dbReference type="Proteomes" id="UP001500956"/>
    </source>
</evidence>
<gene>
    <name evidence="13" type="primary">galE_1</name>
    <name evidence="13" type="ORF">GCM10023216_10350</name>
</gene>
<evidence type="ECO:0000256" key="8">
    <source>
        <dbReference type="ARBA" id="ARBA00023144"/>
    </source>
</evidence>
<dbReference type="InterPro" id="IPR001509">
    <property type="entry name" value="Epimerase_deHydtase"/>
</dbReference>
<proteinExistence type="inferred from homology"/>
<name>A0ABP8Y8B4_9MICO</name>
<evidence type="ECO:0000256" key="6">
    <source>
        <dbReference type="ARBA" id="ARBA00018569"/>
    </source>
</evidence>
<evidence type="ECO:0000256" key="10">
    <source>
        <dbReference type="ARBA" id="ARBA00031367"/>
    </source>
</evidence>
<dbReference type="Pfam" id="PF01370">
    <property type="entry name" value="Epimerase"/>
    <property type="match status" value="1"/>
</dbReference>
<evidence type="ECO:0000256" key="11">
    <source>
        <dbReference type="ARBA" id="ARBA00033067"/>
    </source>
</evidence>
<organism evidence="13 14">
    <name type="scientific">Isoptericola chiayiensis</name>
    <dbReference type="NCBI Taxonomy" id="579446"/>
    <lineage>
        <taxon>Bacteria</taxon>
        <taxon>Bacillati</taxon>
        <taxon>Actinomycetota</taxon>
        <taxon>Actinomycetes</taxon>
        <taxon>Micrococcales</taxon>
        <taxon>Promicromonosporaceae</taxon>
        <taxon>Isoptericola</taxon>
    </lineage>
</organism>
<dbReference type="Gene3D" id="3.40.50.720">
    <property type="entry name" value="NAD(P)-binding Rossmann-like Domain"/>
    <property type="match status" value="1"/>
</dbReference>
<dbReference type="Gene3D" id="3.90.25.10">
    <property type="entry name" value="UDP-galactose 4-epimerase, domain 1"/>
    <property type="match status" value="1"/>
</dbReference>
<dbReference type="RefSeq" id="WP_172150846.1">
    <property type="nucleotide sequence ID" value="NZ_JABEZT010000003.1"/>
</dbReference>
<dbReference type="SUPFAM" id="SSF51735">
    <property type="entry name" value="NAD(P)-binding Rossmann-fold domains"/>
    <property type="match status" value="1"/>
</dbReference>
<dbReference type="PANTHER" id="PTHR43725:SF47">
    <property type="entry name" value="UDP-GLUCOSE 4-EPIMERASE"/>
    <property type="match status" value="1"/>
</dbReference>
<keyword evidence="7" id="KW-0520">NAD</keyword>
<dbReference type="Proteomes" id="UP001500956">
    <property type="component" value="Unassembled WGS sequence"/>
</dbReference>
<evidence type="ECO:0000256" key="2">
    <source>
        <dbReference type="ARBA" id="ARBA00001911"/>
    </source>
</evidence>
<evidence type="ECO:0000256" key="4">
    <source>
        <dbReference type="ARBA" id="ARBA00007637"/>
    </source>
</evidence>
<dbReference type="NCBIfam" id="TIGR01179">
    <property type="entry name" value="galE"/>
    <property type="match status" value="1"/>
</dbReference>
<accession>A0ABP8Y8B4</accession>
<evidence type="ECO:0000256" key="7">
    <source>
        <dbReference type="ARBA" id="ARBA00023027"/>
    </source>
</evidence>
<evidence type="ECO:0000256" key="5">
    <source>
        <dbReference type="ARBA" id="ARBA00013189"/>
    </source>
</evidence>
<comment type="pathway">
    <text evidence="3">Carbohydrate metabolism; galactose metabolism.</text>
</comment>
<comment type="similarity">
    <text evidence="4">Belongs to the NAD(P)-dependent epimerase/dehydratase family.</text>
</comment>
<comment type="cofactor">
    <cofactor evidence="2">
        <name>NAD(+)</name>
        <dbReference type="ChEBI" id="CHEBI:57540"/>
    </cofactor>
</comment>
<comment type="catalytic activity">
    <reaction evidence="1">
        <text>UDP-alpha-D-glucose = UDP-alpha-D-galactose</text>
        <dbReference type="Rhea" id="RHEA:22168"/>
        <dbReference type="ChEBI" id="CHEBI:58885"/>
        <dbReference type="ChEBI" id="CHEBI:66914"/>
        <dbReference type="EC" id="5.1.3.2"/>
    </reaction>
</comment>
<sequence>MRVLVTGGAGYLGCHVVLALLTAGHDVDVVDDFTRGTPASLARVEHLAGRHVTTHAADVADIDAVERIFATGRFDAVVHLAGLRSTDECHDRVLDAYETNLATTFALLRCMAWYGVQRFVLSSSAAVYGGSDDGTPLAESARIVPSSPLGRSMATNEHLLTDLAAAGAVRVAVVRCFTTAGAHPSGRIGELAKVPGAGLVARIGEVVAGQRPHLAVHGGDHPTHDGTPVRDFVHVADAAEGHVAALEGLDDTSRAVTTWNLGTGVPTSVLDVLRRVERVLGREIPHRIVDAPARTVASVVADVTRTTTELGWAARRTLDDVVRDHWRWHQSNPHGYPPTVTPETPWRGGVGHRLRLVPPPAAVNPN</sequence>
<keyword evidence="9" id="KW-0413">Isomerase</keyword>
<evidence type="ECO:0000259" key="12">
    <source>
        <dbReference type="Pfam" id="PF01370"/>
    </source>
</evidence>
<evidence type="ECO:0000313" key="13">
    <source>
        <dbReference type="EMBL" id="GAA4722920.1"/>
    </source>
</evidence>
<keyword evidence="14" id="KW-1185">Reference proteome</keyword>
<dbReference type="InterPro" id="IPR005886">
    <property type="entry name" value="UDP_G4E"/>
</dbReference>
<evidence type="ECO:0000256" key="3">
    <source>
        <dbReference type="ARBA" id="ARBA00004947"/>
    </source>
</evidence>
<comment type="caution">
    <text evidence="13">The sequence shown here is derived from an EMBL/GenBank/DDBJ whole genome shotgun (WGS) entry which is preliminary data.</text>
</comment>
<reference evidence="14" key="1">
    <citation type="journal article" date="2019" name="Int. J. Syst. Evol. Microbiol.">
        <title>The Global Catalogue of Microorganisms (GCM) 10K type strain sequencing project: providing services to taxonomists for standard genome sequencing and annotation.</title>
        <authorList>
            <consortium name="The Broad Institute Genomics Platform"/>
            <consortium name="The Broad Institute Genome Sequencing Center for Infectious Disease"/>
            <person name="Wu L."/>
            <person name="Ma J."/>
        </authorList>
    </citation>
    <scope>NUCLEOTIDE SEQUENCE [LARGE SCALE GENOMIC DNA]</scope>
    <source>
        <strain evidence="14">JCM 18063</strain>
    </source>
</reference>